<accession>A0A6I7R623</accession>
<dbReference type="AlphaFoldDB" id="A0A6I7R623"/>
<sequence length="107" mass="11687">MNERYEIDHDWLAPDDSPATVRLTVTGAHARQAVLDWLDDLPADPLGTRGRGGWMVQEVTSAPEEVVVDITSGGQDVAESLEAGTAEAFEVLDALGCELRWEQRPRG</sequence>
<keyword evidence="2" id="KW-1185">Reference proteome</keyword>
<name>A0A6I7R623_9CORY</name>
<dbReference type="RefSeq" id="WP_006841292.1">
    <property type="nucleotide sequence ID" value="NZ_JACEOR010000003.1"/>
</dbReference>
<proteinExistence type="predicted"/>
<comment type="caution">
    <text evidence="1">The sequence shown here is derived from an EMBL/GenBank/DDBJ whole genome shotgun (WGS) entry which is preliminary data.</text>
</comment>
<gene>
    <name evidence="1" type="ORF">H0H28_00095</name>
</gene>
<evidence type="ECO:0000313" key="2">
    <source>
        <dbReference type="Proteomes" id="UP000580709"/>
    </source>
</evidence>
<protein>
    <submittedName>
        <fullName evidence="1">Uncharacterized protein</fullName>
    </submittedName>
</protein>
<reference evidence="1 2" key="1">
    <citation type="submission" date="2020-07" db="EMBL/GenBank/DDBJ databases">
        <authorList>
            <person name="Khare M."/>
        </authorList>
    </citation>
    <scope>NUCLEOTIDE SEQUENCE [LARGE SCALE GENOMIC DNA]</scope>
    <source>
        <strain evidence="1 2">P8776</strain>
    </source>
</reference>
<dbReference type="Proteomes" id="UP000580709">
    <property type="component" value="Unassembled WGS sequence"/>
</dbReference>
<organism evidence="1 2">
    <name type="scientific">Corynebacterium sanguinis</name>
    <dbReference type="NCBI Taxonomy" id="2594913"/>
    <lineage>
        <taxon>Bacteria</taxon>
        <taxon>Bacillati</taxon>
        <taxon>Actinomycetota</taxon>
        <taxon>Actinomycetes</taxon>
        <taxon>Mycobacteriales</taxon>
        <taxon>Corynebacteriaceae</taxon>
        <taxon>Corynebacterium</taxon>
    </lineage>
</organism>
<evidence type="ECO:0000313" key="1">
    <source>
        <dbReference type="EMBL" id="MBA4503762.1"/>
    </source>
</evidence>
<dbReference type="EMBL" id="JACEOR010000003">
    <property type="protein sequence ID" value="MBA4503762.1"/>
    <property type="molecule type" value="Genomic_DNA"/>
</dbReference>